<protein>
    <recommendedName>
        <fullName evidence="4">Protein PHLOEM PROTEIN 2-LIKE A9-like</fullName>
    </recommendedName>
</protein>
<sequence length="162" mass="18572">MPPKNPHHEGNNNIELDQSEKEIKIQPEDLNIIWGEDNRYWNIKPGKAELLQVCWLEVTGSVRCIDPKKSYRVSFNVSFMTDAFGWGVHPLYLMLKAGKDGKVEWKKIEIKEANESVNITGDSKAQTDSTGDSRLYFGLYEVWSGKWKGGLEIHHVIVKEVQ</sequence>
<comment type="caution">
    <text evidence="2">The sequence shown here is derived from an EMBL/GenBank/DDBJ whole genome shotgun (WGS) entry which is preliminary data.</text>
</comment>
<dbReference type="PANTHER" id="PTHR48478">
    <property type="entry name" value="LECTIN-LIKE"/>
    <property type="match status" value="1"/>
</dbReference>
<evidence type="ECO:0000313" key="3">
    <source>
        <dbReference type="Proteomes" id="UP000594638"/>
    </source>
</evidence>
<evidence type="ECO:0000313" key="2">
    <source>
        <dbReference type="EMBL" id="CAA3010767.1"/>
    </source>
</evidence>
<dbReference type="Pfam" id="PF14299">
    <property type="entry name" value="PP2"/>
    <property type="match status" value="1"/>
</dbReference>
<dbReference type="GO" id="GO:0030246">
    <property type="term" value="F:carbohydrate binding"/>
    <property type="evidence" value="ECO:0007669"/>
    <property type="project" value="InterPro"/>
</dbReference>
<dbReference type="OrthoDB" id="2107747at2759"/>
<proteinExistence type="predicted"/>
<dbReference type="Gramene" id="OE9A038616T1">
    <property type="protein sequence ID" value="OE9A038616C1"/>
    <property type="gene ID" value="OE9A038616"/>
</dbReference>
<dbReference type="AlphaFoldDB" id="A0A8S0TWY6"/>
<feature type="region of interest" description="Disordered" evidence="1">
    <location>
        <begin position="1"/>
        <end position="20"/>
    </location>
</feature>
<dbReference type="InterPro" id="IPR025886">
    <property type="entry name" value="PP2-like"/>
</dbReference>
<gene>
    <name evidence="2" type="ORF">OLEA9_A038616</name>
</gene>
<keyword evidence="3" id="KW-1185">Reference proteome</keyword>
<evidence type="ECO:0008006" key="4">
    <source>
        <dbReference type="Google" id="ProtNLM"/>
    </source>
</evidence>
<reference evidence="2 3" key="1">
    <citation type="submission" date="2019-12" db="EMBL/GenBank/DDBJ databases">
        <authorList>
            <person name="Alioto T."/>
            <person name="Alioto T."/>
            <person name="Gomez Garrido J."/>
        </authorList>
    </citation>
    <scope>NUCLEOTIDE SEQUENCE [LARGE SCALE GENOMIC DNA]</scope>
</reference>
<organism evidence="2 3">
    <name type="scientific">Olea europaea subsp. europaea</name>
    <dbReference type="NCBI Taxonomy" id="158383"/>
    <lineage>
        <taxon>Eukaryota</taxon>
        <taxon>Viridiplantae</taxon>
        <taxon>Streptophyta</taxon>
        <taxon>Embryophyta</taxon>
        <taxon>Tracheophyta</taxon>
        <taxon>Spermatophyta</taxon>
        <taxon>Magnoliopsida</taxon>
        <taxon>eudicotyledons</taxon>
        <taxon>Gunneridae</taxon>
        <taxon>Pentapetalae</taxon>
        <taxon>asterids</taxon>
        <taxon>lamiids</taxon>
        <taxon>Lamiales</taxon>
        <taxon>Oleaceae</taxon>
        <taxon>Oleeae</taxon>
        <taxon>Olea</taxon>
    </lineage>
</organism>
<dbReference type="InterPro" id="IPR052147">
    <property type="entry name" value="PP2-like/Lectin"/>
</dbReference>
<dbReference type="PANTHER" id="PTHR48478:SF1">
    <property type="entry name" value="LECTIN-LIKE"/>
    <property type="match status" value="1"/>
</dbReference>
<accession>A0A8S0TWY6</accession>
<evidence type="ECO:0000256" key="1">
    <source>
        <dbReference type="SAM" id="MobiDB-lite"/>
    </source>
</evidence>
<feature type="compositionally biased region" description="Basic and acidic residues" evidence="1">
    <location>
        <begin position="1"/>
        <end position="10"/>
    </location>
</feature>
<dbReference type="Proteomes" id="UP000594638">
    <property type="component" value="Unassembled WGS sequence"/>
</dbReference>
<dbReference type="EMBL" id="CACTIH010007351">
    <property type="protein sequence ID" value="CAA3010767.1"/>
    <property type="molecule type" value="Genomic_DNA"/>
</dbReference>
<name>A0A8S0TWY6_OLEEU</name>